<reference evidence="1 2" key="1">
    <citation type="journal article" date="2017" name="Int. J. Syst. Evol. Microbiol.">
        <title>Mucilaginibacterpsychrotolerans sp. nov., isolated from peatlands.</title>
        <authorList>
            <person name="Deng Y."/>
            <person name="Shen L."/>
            <person name="Xu B."/>
            <person name="Liu Y."/>
            <person name="Gu Z."/>
            <person name="Liu H."/>
            <person name="Zhou Y."/>
        </authorList>
    </citation>
    <scope>NUCLEOTIDE SEQUENCE [LARGE SCALE GENOMIC DNA]</scope>
    <source>
        <strain evidence="1 2">NH7-4</strain>
    </source>
</reference>
<dbReference type="OrthoDB" id="1093393at2"/>
<keyword evidence="2" id="KW-1185">Reference proteome</keyword>
<name>A0A4Y8SEY6_9SPHI</name>
<dbReference type="Proteomes" id="UP000297540">
    <property type="component" value="Unassembled WGS sequence"/>
</dbReference>
<gene>
    <name evidence="1" type="ORF">E2R66_11775</name>
</gene>
<sequence length="201" mass="23086">MIEALQANFPEHTIISHDERALYVVDEKPLKLGSGIRVHITDPGVHHVYLHNPRQIPLLFDCFPENSFWHEDGEQCKQCECIIFPKSCLPDDWVLAVEAKYASVETAFKKEIDYPNIMVTQIIDTITFLRNKGVIPNGKTVKALVAFPKLIEDFNAFFFTNTPSVEDILLNHRILIRAANFASIRNNRKLYLGELRDFDAM</sequence>
<organism evidence="1 2">
    <name type="scientific">Mucilaginibacter psychrotolerans</name>
    <dbReference type="NCBI Taxonomy" id="1524096"/>
    <lineage>
        <taxon>Bacteria</taxon>
        <taxon>Pseudomonadati</taxon>
        <taxon>Bacteroidota</taxon>
        <taxon>Sphingobacteriia</taxon>
        <taxon>Sphingobacteriales</taxon>
        <taxon>Sphingobacteriaceae</taxon>
        <taxon>Mucilaginibacter</taxon>
    </lineage>
</organism>
<accession>A0A4Y8SEY6</accession>
<evidence type="ECO:0000313" key="1">
    <source>
        <dbReference type="EMBL" id="TFF37478.1"/>
    </source>
</evidence>
<dbReference type="AlphaFoldDB" id="A0A4Y8SEY6"/>
<dbReference type="EMBL" id="SOZE01000010">
    <property type="protein sequence ID" value="TFF37478.1"/>
    <property type="molecule type" value="Genomic_DNA"/>
</dbReference>
<evidence type="ECO:0000313" key="2">
    <source>
        <dbReference type="Proteomes" id="UP000297540"/>
    </source>
</evidence>
<protein>
    <submittedName>
        <fullName evidence="1">Uncharacterized protein</fullName>
    </submittedName>
</protein>
<comment type="caution">
    <text evidence="1">The sequence shown here is derived from an EMBL/GenBank/DDBJ whole genome shotgun (WGS) entry which is preliminary data.</text>
</comment>
<proteinExistence type="predicted"/>
<dbReference type="RefSeq" id="WP_133231020.1">
    <property type="nucleotide sequence ID" value="NZ_SOZE01000010.1"/>
</dbReference>